<reference evidence="7 8" key="1">
    <citation type="submission" date="2020-03" db="EMBL/GenBank/DDBJ databases">
        <title>Genomic Encyclopedia of Type Strains, Phase IV (KMG-IV): sequencing the most valuable type-strain genomes for metagenomic binning, comparative biology and taxonomic classification.</title>
        <authorList>
            <person name="Goeker M."/>
        </authorList>
    </citation>
    <scope>NUCLEOTIDE SEQUENCE [LARGE SCALE GENOMIC DNA]</scope>
    <source>
        <strain evidence="7 8">DSM 105096</strain>
    </source>
</reference>
<dbReference type="InterPro" id="IPR007343">
    <property type="entry name" value="Uncharacterised_pept_Zn_put"/>
</dbReference>
<dbReference type="Pfam" id="PF04228">
    <property type="entry name" value="Zn_peptidase"/>
    <property type="match status" value="1"/>
</dbReference>
<sequence length="299" mass="32151">MRLDGRESSRNIDDRRGRRGGGMSTGKKTAGGLGIGGILIALVVMFLGGDPGEFLGVSNNGGGLSAPAPSGPSTGGLVDDSDPNAKIVGITLRETEKVWSQIFPQEYNKRYVEPTLVLFTGQDRSACGFASAATGPFYCPADQQVYIDLSFADQLRQRFRAPGDFALAYVVAHEVGHHIQNQLGYSQQVSQARRRASETDANAMSVRLELQADYLAGVWAHHANKQSQLLSEGDIQEAITAASAIGDDNIQKQSQGYVVPDSFTHGTSEQRVKSFYAGYESGDGSKVALDYFFGRNFAL</sequence>
<dbReference type="SUPFAM" id="SSF55486">
    <property type="entry name" value="Metalloproteases ('zincins'), catalytic domain"/>
    <property type="match status" value="1"/>
</dbReference>
<dbReference type="RefSeq" id="WP_168038328.1">
    <property type="nucleotide sequence ID" value="NZ_JAATJH010000004.1"/>
</dbReference>
<protein>
    <recommendedName>
        <fullName evidence="9">Metalloprotease</fullName>
    </recommendedName>
</protein>
<gene>
    <name evidence="7" type="ORF">GGR27_002849</name>
</gene>
<comment type="subcellular location">
    <subcellularLocation>
        <location evidence="1">Membrane</location>
        <topology evidence="1">Single-pass membrane protein</topology>
    </subcellularLocation>
</comment>
<dbReference type="EMBL" id="JAATJH010000004">
    <property type="protein sequence ID" value="NJC27336.1"/>
    <property type="molecule type" value="Genomic_DNA"/>
</dbReference>
<dbReference type="PANTHER" id="PTHR30168">
    <property type="entry name" value="PUTATIVE MEMBRANE PROTEIN YPFJ"/>
    <property type="match status" value="1"/>
</dbReference>
<name>A0ABX0XEL0_9BACT</name>
<keyword evidence="3 6" id="KW-1133">Transmembrane helix</keyword>
<feature type="compositionally biased region" description="Basic and acidic residues" evidence="5">
    <location>
        <begin position="1"/>
        <end position="16"/>
    </location>
</feature>
<dbReference type="PANTHER" id="PTHR30168:SF0">
    <property type="entry name" value="INNER MEMBRANE PROTEIN"/>
    <property type="match status" value="1"/>
</dbReference>
<keyword evidence="2 6" id="KW-0812">Transmembrane</keyword>
<keyword evidence="4 6" id="KW-0472">Membrane</keyword>
<evidence type="ECO:0000256" key="1">
    <source>
        <dbReference type="ARBA" id="ARBA00004167"/>
    </source>
</evidence>
<proteinExistence type="predicted"/>
<evidence type="ECO:0000256" key="5">
    <source>
        <dbReference type="SAM" id="MobiDB-lite"/>
    </source>
</evidence>
<comment type="caution">
    <text evidence="7">The sequence shown here is derived from an EMBL/GenBank/DDBJ whole genome shotgun (WGS) entry which is preliminary data.</text>
</comment>
<dbReference type="Proteomes" id="UP000770785">
    <property type="component" value="Unassembled WGS sequence"/>
</dbReference>
<feature type="transmembrane region" description="Helical" evidence="6">
    <location>
        <begin position="29"/>
        <end position="49"/>
    </location>
</feature>
<evidence type="ECO:0000256" key="6">
    <source>
        <dbReference type="SAM" id="Phobius"/>
    </source>
</evidence>
<organism evidence="7 8">
    <name type="scientific">Neolewinella antarctica</name>
    <dbReference type="NCBI Taxonomy" id="442734"/>
    <lineage>
        <taxon>Bacteria</taxon>
        <taxon>Pseudomonadati</taxon>
        <taxon>Bacteroidota</taxon>
        <taxon>Saprospiria</taxon>
        <taxon>Saprospirales</taxon>
        <taxon>Lewinellaceae</taxon>
        <taxon>Neolewinella</taxon>
    </lineage>
</organism>
<evidence type="ECO:0000256" key="3">
    <source>
        <dbReference type="ARBA" id="ARBA00022989"/>
    </source>
</evidence>
<evidence type="ECO:0000256" key="4">
    <source>
        <dbReference type="ARBA" id="ARBA00023136"/>
    </source>
</evidence>
<evidence type="ECO:0000313" key="8">
    <source>
        <dbReference type="Proteomes" id="UP000770785"/>
    </source>
</evidence>
<feature type="region of interest" description="Disordered" evidence="5">
    <location>
        <begin position="1"/>
        <end position="28"/>
    </location>
</feature>
<evidence type="ECO:0000256" key="2">
    <source>
        <dbReference type="ARBA" id="ARBA00022692"/>
    </source>
</evidence>
<evidence type="ECO:0008006" key="9">
    <source>
        <dbReference type="Google" id="ProtNLM"/>
    </source>
</evidence>
<keyword evidence="8" id="KW-1185">Reference proteome</keyword>
<accession>A0ABX0XEL0</accession>
<evidence type="ECO:0000313" key="7">
    <source>
        <dbReference type="EMBL" id="NJC27336.1"/>
    </source>
</evidence>